<feature type="region of interest" description="Disordered" evidence="1">
    <location>
        <begin position="247"/>
        <end position="286"/>
    </location>
</feature>
<dbReference type="RefSeq" id="WP_200346774.1">
    <property type="nucleotide sequence ID" value="NZ_NRSJ01000024.1"/>
</dbReference>
<sequence>MADLNYSELLAPISAAAPAGEDLEYDPQFVALEDAMRSEPEQQFGETIVAGTEADWQAAMKLALELLQRSKDLRVLVYLTQALTHEQGLEGLQQGLALLRGALDDFWDSLHPQLDPDDDYDPTARVNIIASLCDESRMIRAVETAPMLQVPGIGGIALRDLRIARGDLAPTEDDEDALKLDSIEAAAGDTDPDRLRSMSTLVDTALQDTKAIEQALTEKVGVAHAVGLSALTETLTEIAQFLGAQLNEGDSDGDTGRDTGDNALADAASEGTSAQRGAPAKRLSGDITSPADVTAALDKIIRYYQRSEPSSPVPLLLQRAKRLVSQDFMEILSDIAPDALAQAETVTGAKPPDPNDGRY</sequence>
<proteinExistence type="predicted"/>
<dbReference type="PANTHER" id="PTHR37951">
    <property type="entry name" value="CYTOPLASMIC PROTEIN-RELATED"/>
    <property type="match status" value="1"/>
</dbReference>
<dbReference type="AlphaFoldDB" id="A0AAJ0U6A8"/>
<protein>
    <recommendedName>
        <fullName evidence="2">ImpA N-terminal domain-containing protein</fullName>
    </recommendedName>
</protein>
<keyword evidence="4" id="KW-1185">Reference proteome</keyword>
<reference evidence="3" key="2">
    <citation type="journal article" date="2020" name="Microorganisms">
        <title>Osmotic Adaptation and Compatible Solute Biosynthesis of Phototrophic Bacteria as Revealed from Genome Analyses.</title>
        <authorList>
            <person name="Imhoff J.F."/>
            <person name="Rahn T."/>
            <person name="Kunzel S."/>
            <person name="Keller A."/>
            <person name="Neulinger S.C."/>
        </authorList>
    </citation>
    <scope>NUCLEOTIDE SEQUENCE</scope>
    <source>
        <strain evidence="3">DSM 11080</strain>
    </source>
</reference>
<name>A0AAJ0U6A8_9GAMM</name>
<dbReference type="Proteomes" id="UP001296776">
    <property type="component" value="Unassembled WGS sequence"/>
</dbReference>
<evidence type="ECO:0000313" key="3">
    <source>
        <dbReference type="EMBL" id="MBK1705552.1"/>
    </source>
</evidence>
<dbReference type="EMBL" id="NRSJ01000024">
    <property type="protein sequence ID" value="MBK1705552.1"/>
    <property type="molecule type" value="Genomic_DNA"/>
</dbReference>
<evidence type="ECO:0000313" key="4">
    <source>
        <dbReference type="Proteomes" id="UP001296776"/>
    </source>
</evidence>
<organism evidence="3 4">
    <name type="scientific">Halochromatium glycolicum</name>
    <dbReference type="NCBI Taxonomy" id="85075"/>
    <lineage>
        <taxon>Bacteria</taxon>
        <taxon>Pseudomonadati</taxon>
        <taxon>Pseudomonadota</taxon>
        <taxon>Gammaproteobacteria</taxon>
        <taxon>Chromatiales</taxon>
        <taxon>Chromatiaceae</taxon>
        <taxon>Halochromatium</taxon>
    </lineage>
</organism>
<dbReference type="Pfam" id="PF06812">
    <property type="entry name" value="ImpA_N"/>
    <property type="match status" value="1"/>
</dbReference>
<comment type="caution">
    <text evidence="3">The sequence shown here is derived from an EMBL/GenBank/DDBJ whole genome shotgun (WGS) entry which is preliminary data.</text>
</comment>
<evidence type="ECO:0000256" key="1">
    <source>
        <dbReference type="SAM" id="MobiDB-lite"/>
    </source>
</evidence>
<accession>A0AAJ0U6A8</accession>
<dbReference type="PANTHER" id="PTHR37951:SF1">
    <property type="entry name" value="TYPE VI SECRETION SYSTEM COMPONENT TSSA1"/>
    <property type="match status" value="1"/>
</dbReference>
<dbReference type="NCBIfam" id="TIGR03363">
    <property type="entry name" value="VI_chp_8"/>
    <property type="match status" value="1"/>
</dbReference>
<evidence type="ECO:0000259" key="2">
    <source>
        <dbReference type="Pfam" id="PF06812"/>
    </source>
</evidence>
<feature type="domain" description="ImpA N-terminal" evidence="2">
    <location>
        <begin position="10"/>
        <end position="133"/>
    </location>
</feature>
<gene>
    <name evidence="3" type="ORF">CKO40_13570</name>
</gene>
<dbReference type="InterPro" id="IPR017740">
    <property type="entry name" value="TssA-like"/>
</dbReference>
<dbReference type="InterPro" id="IPR010657">
    <property type="entry name" value="ImpA_N"/>
</dbReference>
<reference evidence="3" key="1">
    <citation type="submission" date="2017-08" db="EMBL/GenBank/DDBJ databases">
        <authorList>
            <person name="Imhoff J.F."/>
            <person name="Rahn T."/>
            <person name="Kuenzel S."/>
            <person name="Neulinger S.C."/>
        </authorList>
    </citation>
    <scope>NUCLEOTIDE SEQUENCE</scope>
    <source>
        <strain evidence="3">DSM 11080</strain>
    </source>
</reference>